<dbReference type="OrthoDB" id="1930788at2759"/>
<dbReference type="Gramene" id="MELO3C018509.2.1">
    <property type="protein sequence ID" value="MELO3C018509.2.1"/>
    <property type="gene ID" value="MELO3C018509.2"/>
</dbReference>
<dbReference type="PANTHER" id="PTHR35109">
    <property type="entry name" value="GLUTAMATE RACEMASE"/>
    <property type="match status" value="1"/>
</dbReference>
<gene>
    <name evidence="3" type="primary">LOC103495298</name>
    <name evidence="1" type="synonym">103495298</name>
</gene>
<reference evidence="2" key="3">
    <citation type="submission" date="2025-05" db="UniProtKB">
        <authorList>
            <consortium name="RefSeq"/>
        </authorList>
    </citation>
    <scope>NUCLEOTIDE SEQUENCE [LARGE SCALE GENOMIC DNA]</scope>
</reference>
<dbReference type="RefSeq" id="XP_008455025.1">
    <property type="nucleotide sequence ID" value="XM_008456803.2"/>
</dbReference>
<dbReference type="AlphaFoldDB" id="A0A1S3C0N8"/>
<dbReference type="EnsemblPlants" id="MELO3C018509.2.1">
    <property type="protein sequence ID" value="MELO3C018509.2.1"/>
    <property type="gene ID" value="MELO3C018509.2"/>
</dbReference>
<reference evidence="1" key="1">
    <citation type="submission" date="2023-03" db="UniProtKB">
        <authorList>
            <consortium name="EnsemblPlants"/>
        </authorList>
    </citation>
    <scope>IDENTIFICATION</scope>
</reference>
<accession>A0A1S3C0N8</accession>
<name>A0A1S3C0N8_CUCME</name>
<protein>
    <submittedName>
        <fullName evidence="3">Uncharacterized protein LOC103495298</fullName>
    </submittedName>
</protein>
<sequence>MSRTRIPLQANPLFLRKMKQLKRQFRSLVIDSTSQQVLNKKDDETETKSLPYNSSTWVPHPRTGIYFPQGHEWVMKDIPENAASFSRLCWFRDSDDVDDLNHENNTSSRS</sequence>
<evidence type="ECO:0000313" key="1">
    <source>
        <dbReference type="EnsemblPlants" id="MELO3C018509.2.1"/>
    </source>
</evidence>
<dbReference type="GeneID" id="103495298"/>
<dbReference type="eggNOG" id="ENOG502S75A">
    <property type="taxonomic scope" value="Eukaryota"/>
</dbReference>
<dbReference type="KEGG" id="cmo:103495298"/>
<dbReference type="PANTHER" id="PTHR35109:SF1">
    <property type="entry name" value="GLUTAMATE RACEMASE"/>
    <property type="match status" value="1"/>
</dbReference>
<evidence type="ECO:0000313" key="3">
    <source>
        <dbReference type="RefSeq" id="XP_008455025.1"/>
    </source>
</evidence>
<proteinExistence type="predicted"/>
<reference evidence="3" key="2">
    <citation type="submission" date="2025-04" db="UniProtKB">
        <authorList>
            <consortium name="RefSeq"/>
        </authorList>
    </citation>
    <scope>IDENTIFICATION</scope>
</reference>
<dbReference type="Proteomes" id="UP001652600">
    <property type="component" value="Chromosome 1"/>
</dbReference>
<dbReference type="InParanoid" id="A0A1S3C0N8"/>
<keyword evidence="2" id="KW-1185">Reference proteome</keyword>
<evidence type="ECO:0000313" key="2">
    <source>
        <dbReference type="Proteomes" id="UP001652600"/>
    </source>
</evidence>
<organism evidence="2 3">
    <name type="scientific">Cucumis melo</name>
    <name type="common">Muskmelon</name>
    <dbReference type="NCBI Taxonomy" id="3656"/>
    <lineage>
        <taxon>Eukaryota</taxon>
        <taxon>Viridiplantae</taxon>
        <taxon>Streptophyta</taxon>
        <taxon>Embryophyta</taxon>
        <taxon>Tracheophyta</taxon>
        <taxon>Spermatophyta</taxon>
        <taxon>Magnoliopsida</taxon>
        <taxon>eudicotyledons</taxon>
        <taxon>Gunneridae</taxon>
        <taxon>Pentapetalae</taxon>
        <taxon>rosids</taxon>
        <taxon>fabids</taxon>
        <taxon>Cucurbitales</taxon>
        <taxon>Cucurbitaceae</taxon>
        <taxon>Benincaseae</taxon>
        <taxon>Cucumis</taxon>
    </lineage>
</organism>